<proteinExistence type="predicted"/>
<dbReference type="SUPFAM" id="SSF63829">
    <property type="entry name" value="Calcium-dependent phosphotriesterase"/>
    <property type="match status" value="1"/>
</dbReference>
<dbReference type="InterPro" id="IPR051262">
    <property type="entry name" value="SMP-30/CGR1_Lactonase"/>
</dbReference>
<dbReference type="GO" id="GO:0046872">
    <property type="term" value="F:metal ion binding"/>
    <property type="evidence" value="ECO:0007669"/>
    <property type="project" value="UniProtKB-KW"/>
</dbReference>
<dbReference type="Gene3D" id="2.120.10.30">
    <property type="entry name" value="TolB, C-terminal domain"/>
    <property type="match status" value="1"/>
</dbReference>
<dbReference type="InterPro" id="IPR011042">
    <property type="entry name" value="6-blade_b-propeller_TolB-like"/>
</dbReference>
<evidence type="ECO:0000313" key="6">
    <source>
        <dbReference type="Proteomes" id="UP000255334"/>
    </source>
</evidence>
<keyword evidence="3" id="KW-0479">Metal-binding</keyword>
<comment type="cofactor">
    <cofactor evidence="3">
        <name>Zn(2+)</name>
        <dbReference type="ChEBI" id="CHEBI:29105"/>
    </cofactor>
    <text evidence="3">Binds 1 divalent metal cation per subunit.</text>
</comment>
<reference evidence="5 6" key="1">
    <citation type="submission" date="2018-07" db="EMBL/GenBank/DDBJ databases">
        <title>Dyella monticola sp. nov. and Dyella psychrodurans sp. nov. isolated from monsoon evergreen broad-leaved forest soil of Dinghu Mountain, China.</title>
        <authorList>
            <person name="Gao Z."/>
            <person name="Qiu L."/>
        </authorList>
    </citation>
    <scope>NUCLEOTIDE SEQUENCE [LARGE SCALE GENOMIC DNA]</scope>
    <source>
        <strain evidence="5 6">4MSK11</strain>
    </source>
</reference>
<dbReference type="AlphaFoldDB" id="A0A370X312"/>
<dbReference type="EMBL" id="QRBF01000005">
    <property type="protein sequence ID" value="RDS82736.1"/>
    <property type="molecule type" value="Genomic_DNA"/>
</dbReference>
<dbReference type="InterPro" id="IPR005511">
    <property type="entry name" value="SMP-30"/>
</dbReference>
<name>A0A370X312_9GAMM</name>
<dbReference type="InterPro" id="IPR013658">
    <property type="entry name" value="SGL"/>
</dbReference>
<evidence type="ECO:0000259" key="4">
    <source>
        <dbReference type="Pfam" id="PF08450"/>
    </source>
</evidence>
<feature type="active site" description="Proton donor/acceptor" evidence="2">
    <location>
        <position position="192"/>
    </location>
</feature>
<feature type="binding site" evidence="3">
    <location>
        <position position="192"/>
    </location>
    <ligand>
        <name>a divalent metal cation</name>
        <dbReference type="ChEBI" id="CHEBI:60240"/>
    </ligand>
</feature>
<dbReference type="PANTHER" id="PTHR47572">
    <property type="entry name" value="LIPOPROTEIN-RELATED"/>
    <property type="match status" value="1"/>
</dbReference>
<dbReference type="PRINTS" id="PR01790">
    <property type="entry name" value="SMP30FAMILY"/>
</dbReference>
<dbReference type="GO" id="GO:0016787">
    <property type="term" value="F:hydrolase activity"/>
    <property type="evidence" value="ECO:0007669"/>
    <property type="project" value="UniProtKB-KW"/>
</dbReference>
<feature type="binding site" evidence="3">
    <location>
        <position position="106"/>
    </location>
    <ligand>
        <name>substrate</name>
    </ligand>
</feature>
<accession>A0A370X312</accession>
<gene>
    <name evidence="5" type="ORF">DWU99_14935</name>
</gene>
<feature type="binding site" evidence="3">
    <location>
        <position position="22"/>
    </location>
    <ligand>
        <name>a divalent metal cation</name>
        <dbReference type="ChEBI" id="CHEBI:60240"/>
    </ligand>
</feature>
<keyword evidence="1" id="KW-0378">Hydrolase</keyword>
<comment type="caution">
    <text evidence="5">The sequence shown here is derived from an EMBL/GenBank/DDBJ whole genome shotgun (WGS) entry which is preliminary data.</text>
</comment>
<evidence type="ECO:0000256" key="1">
    <source>
        <dbReference type="ARBA" id="ARBA00022801"/>
    </source>
</evidence>
<keyword evidence="3" id="KW-0862">Zinc</keyword>
<evidence type="ECO:0000256" key="3">
    <source>
        <dbReference type="PIRSR" id="PIRSR605511-2"/>
    </source>
</evidence>
<dbReference type="Pfam" id="PF08450">
    <property type="entry name" value="SGL"/>
    <property type="match status" value="1"/>
</dbReference>
<protein>
    <submittedName>
        <fullName evidence="5">SMP-30/gluconolactonase/LRE family protein</fullName>
    </submittedName>
</protein>
<dbReference type="PANTHER" id="PTHR47572:SF4">
    <property type="entry name" value="LACTONASE DRP35"/>
    <property type="match status" value="1"/>
</dbReference>
<organism evidence="5 6">
    <name type="scientific">Dyella psychrodurans</name>
    <dbReference type="NCBI Taxonomy" id="1927960"/>
    <lineage>
        <taxon>Bacteria</taxon>
        <taxon>Pseudomonadati</taxon>
        <taxon>Pseudomonadota</taxon>
        <taxon>Gammaproteobacteria</taxon>
        <taxon>Lysobacterales</taxon>
        <taxon>Rhodanobacteraceae</taxon>
        <taxon>Dyella</taxon>
    </lineage>
</organism>
<sequence>MSSQQALQPEVQTLVNGIAMGESPRWHQGRLWFADWGAQQIVAVDVSGRSEVMIETHLDLPFSIDWLPDGRLLMVAGRESLVLRQEADGTVVTHADLRSVSELGWNEIVVDRHGRAYVNGGPGVIAVVTPDGSARQVADNIAFPNGMAITQDGRTLIIAESHGRRLTAFDIDADGSLSHRRVWADLGNGCPDGICIDADNAVWYGDVPNKRCVRVREGGDVLQTITLDRGCFACMLGGAEGKTLFMVATEWRGMENASAVASERTGKIVIAEAPAAAAGRP</sequence>
<evidence type="ECO:0000256" key="2">
    <source>
        <dbReference type="PIRSR" id="PIRSR605511-1"/>
    </source>
</evidence>
<feature type="domain" description="SMP-30/Gluconolactonase/LRE-like region" evidence="4">
    <location>
        <begin position="20"/>
        <end position="248"/>
    </location>
</feature>
<evidence type="ECO:0000313" key="5">
    <source>
        <dbReference type="EMBL" id="RDS82736.1"/>
    </source>
</evidence>
<feature type="binding site" evidence="3">
    <location>
        <position position="145"/>
    </location>
    <ligand>
        <name>a divalent metal cation</name>
        <dbReference type="ChEBI" id="CHEBI:60240"/>
    </ligand>
</feature>
<keyword evidence="6" id="KW-1185">Reference proteome</keyword>
<dbReference type="Proteomes" id="UP000255334">
    <property type="component" value="Unassembled WGS sequence"/>
</dbReference>
<dbReference type="OrthoDB" id="238183at2"/>